<dbReference type="Proteomes" id="UP001244207">
    <property type="component" value="Unassembled WGS sequence"/>
</dbReference>
<keyword evidence="4" id="KW-0472">Membrane</keyword>
<organism evidence="6 7">
    <name type="scientific">Glomerella acutata</name>
    <name type="common">Colletotrichum acutatum</name>
    <dbReference type="NCBI Taxonomy" id="27357"/>
    <lineage>
        <taxon>Eukaryota</taxon>
        <taxon>Fungi</taxon>
        <taxon>Dikarya</taxon>
        <taxon>Ascomycota</taxon>
        <taxon>Pezizomycotina</taxon>
        <taxon>Sordariomycetes</taxon>
        <taxon>Hypocreomycetidae</taxon>
        <taxon>Glomerellales</taxon>
        <taxon>Glomerellaceae</taxon>
        <taxon>Colletotrichum</taxon>
        <taxon>Colletotrichum acutatum species complex</taxon>
    </lineage>
</organism>
<feature type="region of interest" description="Disordered" evidence="3">
    <location>
        <begin position="734"/>
        <end position="796"/>
    </location>
</feature>
<reference evidence="6" key="1">
    <citation type="submission" date="2021-12" db="EMBL/GenBank/DDBJ databases">
        <title>Comparative genomics, transcriptomics and evolutionary studies reveal genomic signatures of adaptation to plant cell wall in hemibiotrophic fungi.</title>
        <authorList>
            <consortium name="DOE Joint Genome Institute"/>
            <person name="Baroncelli R."/>
            <person name="Diaz J.F."/>
            <person name="Benocci T."/>
            <person name="Peng M."/>
            <person name="Battaglia E."/>
            <person name="Haridas S."/>
            <person name="Andreopoulos W."/>
            <person name="Labutti K."/>
            <person name="Pangilinan J."/>
            <person name="Floch G.L."/>
            <person name="Makela M.R."/>
            <person name="Henrissat B."/>
            <person name="Grigoriev I.V."/>
            <person name="Crouch J.A."/>
            <person name="De Vries R.P."/>
            <person name="Sukno S.A."/>
            <person name="Thon M.R."/>
        </authorList>
    </citation>
    <scope>NUCLEOTIDE SEQUENCE</scope>
    <source>
        <strain evidence="6">CBS 112980</strain>
    </source>
</reference>
<dbReference type="GO" id="GO:0006508">
    <property type="term" value="P:proteolysis"/>
    <property type="evidence" value="ECO:0007669"/>
    <property type="project" value="InterPro"/>
</dbReference>
<dbReference type="AlphaFoldDB" id="A0AAD8UBC2"/>
<dbReference type="InterPro" id="IPR021109">
    <property type="entry name" value="Peptidase_aspartic_dom_sf"/>
</dbReference>
<dbReference type="SUPFAM" id="SSF52218">
    <property type="entry name" value="Flavoproteins"/>
    <property type="match status" value="1"/>
</dbReference>
<dbReference type="Pfam" id="PF00026">
    <property type="entry name" value="Asp"/>
    <property type="match status" value="1"/>
</dbReference>
<keyword evidence="4" id="KW-1133">Transmembrane helix</keyword>
<feature type="domain" description="Peptidase A1" evidence="5">
    <location>
        <begin position="248"/>
        <end position="624"/>
    </location>
</feature>
<dbReference type="GeneID" id="85394857"/>
<keyword evidence="7" id="KW-1185">Reference proteome</keyword>
<evidence type="ECO:0000256" key="1">
    <source>
        <dbReference type="ARBA" id="ARBA00007447"/>
    </source>
</evidence>
<comment type="caution">
    <text evidence="6">The sequence shown here is derived from an EMBL/GenBank/DDBJ whole genome shotgun (WGS) entry which is preliminary data.</text>
</comment>
<dbReference type="PANTHER" id="PTHR47966">
    <property type="entry name" value="BETA-SITE APP-CLEAVING ENZYME, ISOFORM A-RELATED"/>
    <property type="match status" value="1"/>
</dbReference>
<gene>
    <name evidence="6" type="ORF">BDZ83DRAFT_657404</name>
</gene>
<dbReference type="PRINTS" id="PR00792">
    <property type="entry name" value="PEPSIN"/>
</dbReference>
<evidence type="ECO:0000256" key="4">
    <source>
        <dbReference type="SAM" id="Phobius"/>
    </source>
</evidence>
<dbReference type="InterPro" id="IPR001461">
    <property type="entry name" value="Aspartic_peptidase_A1"/>
</dbReference>
<keyword evidence="4" id="KW-0812">Transmembrane</keyword>
<proteinExistence type="inferred from homology"/>
<evidence type="ECO:0000259" key="5">
    <source>
        <dbReference type="PROSITE" id="PS51767"/>
    </source>
</evidence>
<dbReference type="GO" id="GO:0016491">
    <property type="term" value="F:oxidoreductase activity"/>
    <property type="evidence" value="ECO:0007669"/>
    <property type="project" value="InterPro"/>
</dbReference>
<feature type="compositionally biased region" description="Basic and acidic residues" evidence="3">
    <location>
        <begin position="734"/>
        <end position="748"/>
    </location>
</feature>
<dbReference type="PANTHER" id="PTHR47966:SF73">
    <property type="entry name" value="PEPTIDASE A1 DOMAIN-CONTAINING PROTEIN"/>
    <property type="match status" value="1"/>
</dbReference>
<dbReference type="Gene3D" id="3.40.50.360">
    <property type="match status" value="1"/>
</dbReference>
<dbReference type="InterPro" id="IPR029039">
    <property type="entry name" value="Flavoprotein-like_sf"/>
</dbReference>
<feature type="disulfide bond" evidence="2">
    <location>
        <begin position="529"/>
        <end position="580"/>
    </location>
</feature>
<evidence type="ECO:0000313" key="7">
    <source>
        <dbReference type="Proteomes" id="UP001244207"/>
    </source>
</evidence>
<dbReference type="InterPro" id="IPR005025">
    <property type="entry name" value="FMN_Rdtase-like_dom"/>
</dbReference>
<feature type="compositionally biased region" description="Polar residues" evidence="3">
    <location>
        <begin position="755"/>
        <end position="764"/>
    </location>
</feature>
<evidence type="ECO:0000256" key="2">
    <source>
        <dbReference type="PIRSR" id="PIRSR601461-2"/>
    </source>
</evidence>
<dbReference type="Gene3D" id="2.40.70.10">
    <property type="entry name" value="Acid Proteases"/>
    <property type="match status" value="2"/>
</dbReference>
<dbReference type="InterPro" id="IPR033121">
    <property type="entry name" value="PEPTIDASE_A1"/>
</dbReference>
<protein>
    <submittedName>
        <fullName evidence="6">Aspartic peptidase domain-containing protein</fullName>
    </submittedName>
</protein>
<name>A0AAD8UBC2_GLOAC</name>
<dbReference type="RefSeq" id="XP_060358446.1">
    <property type="nucleotide sequence ID" value="XM_060510958.1"/>
</dbReference>
<dbReference type="EMBL" id="JAHMHS010000188">
    <property type="protein sequence ID" value="KAK1708928.1"/>
    <property type="molecule type" value="Genomic_DNA"/>
</dbReference>
<evidence type="ECO:0000313" key="6">
    <source>
        <dbReference type="EMBL" id="KAK1708928.1"/>
    </source>
</evidence>
<evidence type="ECO:0000256" key="3">
    <source>
        <dbReference type="SAM" id="MobiDB-lite"/>
    </source>
</evidence>
<dbReference type="GO" id="GO:0004190">
    <property type="term" value="F:aspartic-type endopeptidase activity"/>
    <property type="evidence" value="ECO:0007669"/>
    <property type="project" value="InterPro"/>
</dbReference>
<comment type="similarity">
    <text evidence="1">Belongs to the peptidase A1 family.</text>
</comment>
<feature type="transmembrane region" description="Helical" evidence="4">
    <location>
        <begin position="700"/>
        <end position="721"/>
    </location>
</feature>
<accession>A0AAD8UBC2</accession>
<sequence length="796" mass="86099">MSSARKVAVIATSTRTPRIGTKVAELVKDTITADATTNGIDLHLVEVATFRLPVFDEQIIPAQVPAAGDFAHEHSKAWSREIAKYDAYIIVVPEYNYGLTGGTKNAIDYLYNEWIGKPIAVVSYGIMGGNSASAQAQKTLEGMKLRPEILVASAHILILYHPFAFCSRFSLFFHHAPFIAVIRFLSVIVMRTSALFALSGCAATALAQVHLPFSHRPQSKASSNVDTRDVAERRSVSAVDVYVTDWNYLVNATVGTPPQDISLRVSVQAEYTWVPNAKYCDYYNYSDYYDSSSTRNAYYLDSYSCRYGAFQSNESSTYVNPGTEDFSTRYSVGRAQGEWISDTLGVAGNQISKMIMGYVQSADVLIGVLGLGFNTTGSAQSTASPSSTSNYPTVPERLVQDDLISSPAYSLWLDDASAESGNLLLGAIDTSKFDGPLIRFSVRRTGSWSTGRRFDTIITSFNGSESDTDDLQPLGESLRQQTDAYDTSNLVLLSPDATLSVLPDDIALDLWALAGASWNDDLGYAIIPCTANTTTGRLAVQLYGSEGPVLNVALADLVVSQDVWSHSEWSWETESASEYCLFGVQSENSTSTYTSSSYPYSLGSAFLKHSYMVFDLINEEIGFAKTKFGSTQTEDLVPFSSYGAEIPASTSVMPDWCSSTSSQCRTGGSGSGSGGGSYDGGRTYLDDGYYPGHLPRQTNLAIGLSVGVFCTVVMGLSIWAIRRGRRIRKAQKELAEKQADMEPGDETHVGAADGNASNLTQDASHPQHPPAAVTRSPSVTDAAAEQRATETMGTAK</sequence>
<dbReference type="PROSITE" id="PS51767">
    <property type="entry name" value="PEPTIDASE_A1"/>
    <property type="match status" value="1"/>
</dbReference>
<dbReference type="SUPFAM" id="SSF50630">
    <property type="entry name" value="Acid proteases"/>
    <property type="match status" value="1"/>
</dbReference>
<dbReference type="Pfam" id="PF03358">
    <property type="entry name" value="FMN_red"/>
    <property type="match status" value="1"/>
</dbReference>
<keyword evidence="2" id="KW-1015">Disulfide bond</keyword>